<dbReference type="GO" id="GO:0003995">
    <property type="term" value="F:acyl-CoA dehydrogenase activity"/>
    <property type="evidence" value="ECO:0007669"/>
    <property type="project" value="TreeGrafter"/>
</dbReference>
<evidence type="ECO:0000259" key="1">
    <source>
        <dbReference type="Pfam" id="PF02771"/>
    </source>
</evidence>
<proteinExistence type="predicted"/>
<dbReference type="Gene3D" id="1.10.540.10">
    <property type="entry name" value="Acyl-CoA dehydrogenase/oxidase, N-terminal domain"/>
    <property type="match status" value="1"/>
</dbReference>
<dbReference type="PIRSF" id="PIRSF016578">
    <property type="entry name" value="HsaA"/>
    <property type="match status" value="1"/>
</dbReference>
<gene>
    <name evidence="2" type="ORF">HK439_12020</name>
</gene>
<dbReference type="SUPFAM" id="SSF56645">
    <property type="entry name" value="Acyl-CoA dehydrogenase NM domain-like"/>
    <property type="match status" value="1"/>
</dbReference>
<dbReference type="InterPro" id="IPR036250">
    <property type="entry name" value="AcylCo_DH-like_C"/>
</dbReference>
<organism evidence="2 3">
    <name type="scientific">Roseibium aggregatum</name>
    <dbReference type="NCBI Taxonomy" id="187304"/>
    <lineage>
        <taxon>Bacteria</taxon>
        <taxon>Pseudomonadati</taxon>
        <taxon>Pseudomonadota</taxon>
        <taxon>Alphaproteobacteria</taxon>
        <taxon>Hyphomicrobiales</taxon>
        <taxon>Stappiaceae</taxon>
        <taxon>Roseibium</taxon>
    </lineage>
</organism>
<reference evidence="2" key="1">
    <citation type="submission" date="2020-05" db="EMBL/GenBank/DDBJ databases">
        <title>Identification of trans-AT polyketide cluster in two marine bacteria, producers of a novel glutaramide-containing polyketide sesbanimide D and analogs.</title>
        <authorList>
            <person name="Kacar D."/>
            <person name="Rodriguez P."/>
            <person name="Canedo L."/>
            <person name="Gonzalez E."/>
            <person name="Galan B."/>
            <person name="De La Calle F."/>
            <person name="Garcia J.L."/>
        </authorList>
    </citation>
    <scope>NUCLEOTIDE SEQUENCE</scope>
    <source>
        <strain evidence="2">PHM038</strain>
    </source>
</reference>
<accession>A0A926P059</accession>
<dbReference type="PANTHER" id="PTHR43884:SF12">
    <property type="entry name" value="ISOVALERYL-COA DEHYDROGENASE, MITOCHONDRIAL-RELATED"/>
    <property type="match status" value="1"/>
</dbReference>
<dbReference type="RefSeq" id="WP_190291749.1">
    <property type="nucleotide sequence ID" value="NZ_JABFCZ010000012.1"/>
</dbReference>
<dbReference type="InterPro" id="IPR013786">
    <property type="entry name" value="AcylCoA_DH/ox_N"/>
</dbReference>
<dbReference type="Gene3D" id="2.40.110.10">
    <property type="entry name" value="Butyryl-CoA Dehydrogenase, subunit A, domain 2"/>
    <property type="match status" value="1"/>
</dbReference>
<evidence type="ECO:0000313" key="3">
    <source>
        <dbReference type="Proteomes" id="UP000598467"/>
    </source>
</evidence>
<comment type="caution">
    <text evidence="2">The sequence shown here is derived from an EMBL/GenBank/DDBJ whole genome shotgun (WGS) entry which is preliminary data.</text>
</comment>
<dbReference type="InterPro" id="IPR046373">
    <property type="entry name" value="Acyl-CoA_Oxase/DH_mid-dom_sf"/>
</dbReference>
<dbReference type="Pfam" id="PF02771">
    <property type="entry name" value="Acyl-CoA_dh_N"/>
    <property type="match status" value="1"/>
</dbReference>
<sequence length="375" mass="40855">MNVQVQPKEQAFEEPASMIEQVAQLAQKDLAPLVHDIDLKGHYPEDFMRALGTAGAYSPHAPMNGSGEFDIESSVRAMSAVSEHCLSTGFCVWCQDALGWYIANSENDTLKSTIGPKLLTGEALGGTGLSNPMKTLFGIERLKLKAERVPGGFSVTGMLPWVSNLGEDHYFGIVFSLPGENERMVMAVADCSADGVKIVANDEFVALDGTRTFAIQFRKAFIPEEHVLADPIDSYIPKIRAGFILLQAGMAFGLIRNCIDLMEQAGSSLSHVNCFLPDQPADFRAQLAAMEEEVYDLCKTPFDPSKEYFVRVIKARLAAGDTSVAAAHNAMLHCGARGYVKRGAAQRRLREAYFVAIVTPATKQLRKMLADLGEA</sequence>
<dbReference type="Proteomes" id="UP000598467">
    <property type="component" value="Unassembled WGS sequence"/>
</dbReference>
<dbReference type="GO" id="GO:0050660">
    <property type="term" value="F:flavin adenine dinucleotide binding"/>
    <property type="evidence" value="ECO:0007669"/>
    <property type="project" value="InterPro"/>
</dbReference>
<dbReference type="AlphaFoldDB" id="A0A926P059"/>
<dbReference type="Gene3D" id="1.20.140.10">
    <property type="entry name" value="Butyryl-CoA Dehydrogenase, subunit A, domain 3"/>
    <property type="match status" value="1"/>
</dbReference>
<dbReference type="InterPro" id="IPR009100">
    <property type="entry name" value="AcylCoA_DH/oxidase_NM_dom_sf"/>
</dbReference>
<name>A0A926P059_9HYPH</name>
<dbReference type="InterPro" id="IPR037069">
    <property type="entry name" value="AcylCoA_DH/ox_N_sf"/>
</dbReference>
<dbReference type="PANTHER" id="PTHR43884">
    <property type="entry name" value="ACYL-COA DEHYDROGENASE"/>
    <property type="match status" value="1"/>
</dbReference>
<evidence type="ECO:0000313" key="2">
    <source>
        <dbReference type="EMBL" id="MBD1546993.1"/>
    </source>
</evidence>
<feature type="domain" description="Acyl-CoA dehydrogenase/oxidase N-terminal" evidence="1">
    <location>
        <begin position="16"/>
        <end position="122"/>
    </location>
</feature>
<protein>
    <submittedName>
        <fullName evidence="2">Acyl-CoA/acyl-ACP dehydrogenase</fullName>
    </submittedName>
</protein>
<dbReference type="SUPFAM" id="SSF47203">
    <property type="entry name" value="Acyl-CoA dehydrogenase C-terminal domain-like"/>
    <property type="match status" value="1"/>
</dbReference>
<dbReference type="EMBL" id="JABFCZ010000012">
    <property type="protein sequence ID" value="MBD1546993.1"/>
    <property type="molecule type" value="Genomic_DNA"/>
</dbReference>